<comment type="caution">
    <text evidence="4">The sequence shown here is derived from an EMBL/GenBank/DDBJ whole genome shotgun (WGS) entry which is preliminary data.</text>
</comment>
<evidence type="ECO:0000313" key="5">
    <source>
        <dbReference type="Proteomes" id="UP001549921"/>
    </source>
</evidence>
<evidence type="ECO:0000259" key="2">
    <source>
        <dbReference type="Pfam" id="PF05970"/>
    </source>
</evidence>
<keyword evidence="1" id="KW-0067">ATP-binding</keyword>
<comment type="cofactor">
    <cofactor evidence="1">
        <name>Mg(2+)</name>
        <dbReference type="ChEBI" id="CHEBI:18420"/>
    </cofactor>
</comment>
<evidence type="ECO:0000313" key="4">
    <source>
        <dbReference type="EMBL" id="KAL0808880.1"/>
    </source>
</evidence>
<dbReference type="InterPro" id="IPR049163">
    <property type="entry name" value="Pif1-like_2B_dom"/>
</dbReference>
<name>A0ABD0S467_LOXSC</name>
<dbReference type="SUPFAM" id="SSF52540">
    <property type="entry name" value="P-loop containing nucleoside triphosphate hydrolases"/>
    <property type="match status" value="1"/>
</dbReference>
<dbReference type="Pfam" id="PF05970">
    <property type="entry name" value="PIF1"/>
    <property type="match status" value="1"/>
</dbReference>
<dbReference type="GO" id="GO:0006281">
    <property type="term" value="P:DNA repair"/>
    <property type="evidence" value="ECO:0007669"/>
    <property type="project" value="UniProtKB-KW"/>
</dbReference>
<keyword evidence="1" id="KW-0233">DNA recombination</keyword>
<dbReference type="PANTHER" id="PTHR10492">
    <property type="match status" value="1"/>
</dbReference>
<dbReference type="GO" id="GO:0005524">
    <property type="term" value="F:ATP binding"/>
    <property type="evidence" value="ECO:0007669"/>
    <property type="project" value="UniProtKB-KW"/>
</dbReference>
<keyword evidence="1" id="KW-0347">Helicase</keyword>
<keyword evidence="1" id="KW-0227">DNA damage</keyword>
<dbReference type="InterPro" id="IPR010285">
    <property type="entry name" value="DNA_helicase_pif1-like_DEAD"/>
</dbReference>
<dbReference type="Proteomes" id="UP001549921">
    <property type="component" value="Unassembled WGS sequence"/>
</dbReference>
<dbReference type="InterPro" id="IPR027417">
    <property type="entry name" value="P-loop_NTPase"/>
</dbReference>
<sequence length="277" mass="30693">MGGVTMLFCGDFRQTLPVVPRGTKADEIRACLKSSSLWRHIKRVHLTDNMRVRTGGNTNAQEFSDLQLKIGEGTYPEDEGQIVLSNNLCHIVHSVEELIASVYGDQRQMTNCENSWLCERAVLTPRNDQAARINLDMLANVEGELVEYTSINRVIEQDDAINYPVEFLDSLSAPGLPSHKISLKNGNVFGGIILIRNLSPPKLCNGTRLKVTSLQRNIIEAEILTGCGVGERVFIPRIPLIPNNNPFRFKRVQFPVLPPGNKVAAIPDDATARAILP</sequence>
<dbReference type="Pfam" id="PF21530">
    <property type="entry name" value="Pif1_2B_dom"/>
    <property type="match status" value="1"/>
</dbReference>
<organism evidence="4 5">
    <name type="scientific">Loxostege sticticalis</name>
    <name type="common">Beet webworm moth</name>
    <dbReference type="NCBI Taxonomy" id="481309"/>
    <lineage>
        <taxon>Eukaryota</taxon>
        <taxon>Metazoa</taxon>
        <taxon>Ecdysozoa</taxon>
        <taxon>Arthropoda</taxon>
        <taxon>Hexapoda</taxon>
        <taxon>Insecta</taxon>
        <taxon>Pterygota</taxon>
        <taxon>Neoptera</taxon>
        <taxon>Endopterygota</taxon>
        <taxon>Lepidoptera</taxon>
        <taxon>Glossata</taxon>
        <taxon>Ditrysia</taxon>
        <taxon>Pyraloidea</taxon>
        <taxon>Crambidae</taxon>
        <taxon>Pyraustinae</taxon>
        <taxon>Loxostege</taxon>
    </lineage>
</organism>
<gene>
    <name evidence="4" type="ORF">ABMA28_012550</name>
</gene>
<keyword evidence="1" id="KW-0234">DNA repair</keyword>
<evidence type="ECO:0000256" key="1">
    <source>
        <dbReference type="RuleBase" id="RU363044"/>
    </source>
</evidence>
<dbReference type="EMBL" id="JBEDNZ010000030">
    <property type="protein sequence ID" value="KAL0808880.1"/>
    <property type="molecule type" value="Genomic_DNA"/>
</dbReference>
<keyword evidence="1" id="KW-0378">Hydrolase</keyword>
<comment type="similarity">
    <text evidence="1">Belongs to the helicase family.</text>
</comment>
<comment type="catalytic activity">
    <reaction evidence="1">
        <text>ATP + H2O = ADP + phosphate + H(+)</text>
        <dbReference type="Rhea" id="RHEA:13065"/>
        <dbReference type="ChEBI" id="CHEBI:15377"/>
        <dbReference type="ChEBI" id="CHEBI:15378"/>
        <dbReference type="ChEBI" id="CHEBI:30616"/>
        <dbReference type="ChEBI" id="CHEBI:43474"/>
        <dbReference type="ChEBI" id="CHEBI:456216"/>
        <dbReference type="EC" id="5.6.2.3"/>
    </reaction>
</comment>
<proteinExistence type="inferred from homology"/>
<evidence type="ECO:0000259" key="3">
    <source>
        <dbReference type="Pfam" id="PF21530"/>
    </source>
</evidence>
<dbReference type="GO" id="GO:0016787">
    <property type="term" value="F:hydrolase activity"/>
    <property type="evidence" value="ECO:0007669"/>
    <property type="project" value="UniProtKB-KW"/>
</dbReference>
<keyword evidence="1" id="KW-0547">Nucleotide-binding</keyword>
<dbReference type="EC" id="5.6.2.3" evidence="1"/>
<dbReference type="AlphaFoldDB" id="A0ABD0S467"/>
<reference evidence="4 5" key="1">
    <citation type="submission" date="2024-06" db="EMBL/GenBank/DDBJ databases">
        <title>A chromosome-level genome assembly of beet webworm, Loxostege sticticalis.</title>
        <authorList>
            <person name="Zhang Y."/>
        </authorList>
    </citation>
    <scope>NUCLEOTIDE SEQUENCE [LARGE SCALE GENOMIC DNA]</scope>
    <source>
        <strain evidence="4">AQ028</strain>
        <tissue evidence="4">Male pupae</tissue>
    </source>
</reference>
<dbReference type="GO" id="GO:0006310">
    <property type="term" value="P:DNA recombination"/>
    <property type="evidence" value="ECO:0007669"/>
    <property type="project" value="UniProtKB-KW"/>
</dbReference>
<feature type="domain" description="DNA helicase Pif1-like DEAD-box helicase" evidence="2">
    <location>
        <begin position="2"/>
        <end position="78"/>
    </location>
</feature>
<dbReference type="GO" id="GO:0043139">
    <property type="term" value="F:5'-3' DNA helicase activity"/>
    <property type="evidence" value="ECO:0007669"/>
    <property type="project" value="UniProtKB-EC"/>
</dbReference>
<protein>
    <recommendedName>
        <fullName evidence="1">ATP-dependent DNA helicase</fullName>
        <ecNumber evidence="1">5.6.2.3</ecNumber>
    </recommendedName>
</protein>
<dbReference type="PANTHER" id="PTHR10492:SF57">
    <property type="entry name" value="ATP-DEPENDENT DNA HELICASE"/>
    <property type="match status" value="1"/>
</dbReference>
<feature type="domain" description="DNA helicase Pif1-like 2B" evidence="3">
    <location>
        <begin position="166"/>
        <end position="214"/>
    </location>
</feature>
<accession>A0ABD0S467</accession>